<evidence type="ECO:0000256" key="4">
    <source>
        <dbReference type="PROSITE-ProRule" id="PRU00050"/>
    </source>
</evidence>
<dbReference type="STRING" id="1592317.DPF_2533"/>
<dbReference type="GO" id="GO:0005737">
    <property type="term" value="C:cytoplasm"/>
    <property type="evidence" value="ECO:0007669"/>
    <property type="project" value="UniProtKB-SubCell"/>
</dbReference>
<keyword evidence="1 3" id="KW-0378">Hydrolase</keyword>
<dbReference type="GO" id="GO:0050568">
    <property type="term" value="F:protein-glutamine glutaminase activity"/>
    <property type="evidence" value="ECO:0007669"/>
    <property type="project" value="UniProtKB-UniRule"/>
</dbReference>
<accession>A0A194AMD5</accession>
<dbReference type="CDD" id="cd16432">
    <property type="entry name" value="CheB_Rec"/>
    <property type="match status" value="1"/>
</dbReference>
<dbReference type="PIRSF" id="PIRSF000876">
    <property type="entry name" value="RR_chemtxs_CheB"/>
    <property type="match status" value="1"/>
</dbReference>
<comment type="caution">
    <text evidence="8">The sequence shown here is derived from an EMBL/GenBank/DDBJ whole genome shotgun (WGS) entry which is preliminary data.</text>
</comment>
<dbReference type="EC" id="3.5.1.44" evidence="3"/>
<evidence type="ECO:0000259" key="7">
    <source>
        <dbReference type="PROSITE" id="PS50122"/>
    </source>
</evidence>
<feature type="domain" description="Response regulatory" evidence="6">
    <location>
        <begin position="3"/>
        <end position="120"/>
    </location>
</feature>
<comment type="similarity">
    <text evidence="3">Belongs to the CheB family.</text>
</comment>
<evidence type="ECO:0000256" key="3">
    <source>
        <dbReference type="HAMAP-Rule" id="MF_00099"/>
    </source>
</evidence>
<dbReference type="SUPFAM" id="SSF52738">
    <property type="entry name" value="Methylesterase CheB, C-terminal domain"/>
    <property type="match status" value="1"/>
</dbReference>
<dbReference type="GO" id="GO:0000156">
    <property type="term" value="F:phosphorelay response regulator activity"/>
    <property type="evidence" value="ECO:0007669"/>
    <property type="project" value="InterPro"/>
</dbReference>
<gene>
    <name evidence="3" type="primary">cheB</name>
    <name evidence="8" type="ORF">DPF_2533</name>
</gene>
<organism evidence="8 9">
    <name type="scientific">Desulfoplanes formicivorans</name>
    <dbReference type="NCBI Taxonomy" id="1592317"/>
    <lineage>
        <taxon>Bacteria</taxon>
        <taxon>Pseudomonadati</taxon>
        <taxon>Thermodesulfobacteriota</taxon>
        <taxon>Desulfovibrionia</taxon>
        <taxon>Desulfovibrionales</taxon>
        <taxon>Desulfoplanaceae</taxon>
        <taxon>Desulfoplanes</taxon>
    </lineage>
</organism>
<dbReference type="PROSITE" id="PS50110">
    <property type="entry name" value="RESPONSE_REGULATORY"/>
    <property type="match status" value="1"/>
</dbReference>
<comment type="catalytic activity">
    <reaction evidence="3">
        <text>L-glutaminyl-[protein] + H2O = L-glutamyl-[protein] + NH4(+)</text>
        <dbReference type="Rhea" id="RHEA:16441"/>
        <dbReference type="Rhea" id="RHEA-COMP:10207"/>
        <dbReference type="Rhea" id="RHEA-COMP:10208"/>
        <dbReference type="ChEBI" id="CHEBI:15377"/>
        <dbReference type="ChEBI" id="CHEBI:28938"/>
        <dbReference type="ChEBI" id="CHEBI:29973"/>
        <dbReference type="ChEBI" id="CHEBI:30011"/>
        <dbReference type="EC" id="3.5.1.44"/>
    </reaction>
</comment>
<dbReference type="EC" id="3.1.1.61" evidence="3"/>
<dbReference type="Gene3D" id="3.40.50.2300">
    <property type="match status" value="1"/>
</dbReference>
<dbReference type="PANTHER" id="PTHR42872">
    <property type="entry name" value="PROTEIN-GLUTAMATE METHYLESTERASE/PROTEIN-GLUTAMINE GLUTAMINASE"/>
    <property type="match status" value="1"/>
</dbReference>
<comment type="domain">
    <text evidence="3">Contains a C-terminal catalytic domain, and an N-terminal region which modulates catalytic activity.</text>
</comment>
<dbReference type="GO" id="GO:0006935">
    <property type="term" value="P:chemotaxis"/>
    <property type="evidence" value="ECO:0007669"/>
    <property type="project" value="UniProtKB-UniRule"/>
</dbReference>
<evidence type="ECO:0000313" key="8">
    <source>
        <dbReference type="EMBL" id="GAU09799.1"/>
    </source>
</evidence>
<dbReference type="Proteomes" id="UP000095200">
    <property type="component" value="Unassembled WGS sequence"/>
</dbReference>
<dbReference type="PANTHER" id="PTHR42872:SF3">
    <property type="entry name" value="PROTEIN-GLUTAMATE METHYLESTERASE_PROTEIN-GLUTAMINE GLUTAMINASE 1"/>
    <property type="match status" value="1"/>
</dbReference>
<dbReference type="InterPro" id="IPR011006">
    <property type="entry name" value="CheY-like_superfamily"/>
</dbReference>
<dbReference type="NCBIfam" id="NF009206">
    <property type="entry name" value="PRK12555.1"/>
    <property type="match status" value="1"/>
</dbReference>
<feature type="active site" evidence="3 4">
    <location>
        <position position="170"/>
    </location>
</feature>
<proteinExistence type="inferred from homology"/>
<dbReference type="Pfam" id="PF00072">
    <property type="entry name" value="Response_reg"/>
    <property type="match status" value="1"/>
</dbReference>
<dbReference type="InterPro" id="IPR001789">
    <property type="entry name" value="Sig_transdc_resp-reg_receiver"/>
</dbReference>
<dbReference type="InterPro" id="IPR035909">
    <property type="entry name" value="CheB_C"/>
</dbReference>
<keyword evidence="3" id="KW-0963">Cytoplasm</keyword>
<evidence type="ECO:0000256" key="1">
    <source>
        <dbReference type="ARBA" id="ARBA00022801"/>
    </source>
</evidence>
<feature type="modified residue" description="4-aspartylphosphate" evidence="3 5">
    <location>
        <position position="54"/>
    </location>
</feature>
<keyword evidence="9" id="KW-1185">Reference proteome</keyword>
<keyword evidence="3 5" id="KW-0597">Phosphoprotein</keyword>
<comment type="subcellular location">
    <subcellularLocation>
        <location evidence="3">Cytoplasm</location>
    </subcellularLocation>
</comment>
<sequence length="354" mass="38375">MIRVLVVDDSAFMRKAISTMLEKDPDIHVVDTARNGEEGLEKVRRLDPDVVTMDIEMPRMDGLTALKHIMMEMPRPVLMISSLTTEGAEATFKAMEAGAVDFIAKRLSLVSLDIVRIEDELRAKVKAVARRRMRMVPVRRKRPVHTVRKSVTKSGRPGRVVRDIVAIGVSTGGPPVVQKILSELPADFPACILIAQHMPRTFTGPFAKRLNDSSPLDVKEAGPGDVVRPGKVFVAPGGSHLKIKQRISHIDVVVDSEPEKALYKPSVNELMGSVAQAVGRRGLGVILTGMGSDGCEGIKKLKERGGTTIAQSNETCVVYGMPKAIVEAGLADQIVSLDDMSSAITQALYASIEP</sequence>
<reference evidence="9" key="1">
    <citation type="submission" date="2016-06" db="EMBL/GenBank/DDBJ databases">
        <title>Draft genome sequence of Desulfoplanes formicivorans strain Pf12B.</title>
        <authorList>
            <person name="Watanabe M."/>
            <person name="Kojima H."/>
            <person name="Fukui M."/>
        </authorList>
    </citation>
    <scope>NUCLEOTIDE SEQUENCE [LARGE SCALE GENOMIC DNA]</scope>
    <source>
        <strain evidence="9">Pf12B</strain>
    </source>
</reference>
<feature type="active site" evidence="3 4">
    <location>
        <position position="197"/>
    </location>
</feature>
<dbReference type="Pfam" id="PF01339">
    <property type="entry name" value="CheB_methylest"/>
    <property type="match status" value="1"/>
</dbReference>
<name>A0A194AMD5_9BACT</name>
<evidence type="ECO:0000259" key="6">
    <source>
        <dbReference type="PROSITE" id="PS50110"/>
    </source>
</evidence>
<dbReference type="HAMAP" id="MF_00099">
    <property type="entry name" value="CheB_chemtxs"/>
    <property type="match status" value="1"/>
</dbReference>
<dbReference type="SUPFAM" id="SSF52172">
    <property type="entry name" value="CheY-like"/>
    <property type="match status" value="1"/>
</dbReference>
<dbReference type="EMBL" id="BDFE01000020">
    <property type="protein sequence ID" value="GAU09799.1"/>
    <property type="molecule type" value="Genomic_DNA"/>
</dbReference>
<dbReference type="NCBIfam" id="NF001965">
    <property type="entry name" value="PRK00742.1"/>
    <property type="match status" value="1"/>
</dbReference>
<dbReference type="Gene3D" id="3.40.50.180">
    <property type="entry name" value="Methylesterase CheB, C-terminal domain"/>
    <property type="match status" value="1"/>
</dbReference>
<dbReference type="AlphaFoldDB" id="A0A194AMD5"/>
<protein>
    <recommendedName>
        <fullName evidence="3">Protein-glutamate methylesterase/protein-glutamine glutaminase</fullName>
        <ecNumber evidence="3">3.1.1.61</ecNumber>
        <ecNumber evidence="3">3.5.1.44</ecNumber>
    </recommendedName>
</protein>
<dbReference type="OrthoDB" id="9793421at2"/>
<comment type="catalytic activity">
    <reaction evidence="2 3">
        <text>[protein]-L-glutamate 5-O-methyl ester + H2O = L-glutamyl-[protein] + methanol + H(+)</text>
        <dbReference type="Rhea" id="RHEA:23236"/>
        <dbReference type="Rhea" id="RHEA-COMP:10208"/>
        <dbReference type="Rhea" id="RHEA-COMP:10311"/>
        <dbReference type="ChEBI" id="CHEBI:15377"/>
        <dbReference type="ChEBI" id="CHEBI:15378"/>
        <dbReference type="ChEBI" id="CHEBI:17790"/>
        <dbReference type="ChEBI" id="CHEBI:29973"/>
        <dbReference type="ChEBI" id="CHEBI:82795"/>
        <dbReference type="EC" id="3.1.1.61"/>
    </reaction>
</comment>
<feature type="domain" description="CheB-type methylesterase" evidence="7">
    <location>
        <begin position="157"/>
        <end position="351"/>
    </location>
</feature>
<comment type="function">
    <text evidence="3">Involved in chemotaxis. Part of a chemotaxis signal transduction system that modulates chemotaxis in response to various stimuli. Catalyzes the demethylation of specific methylglutamate residues introduced into the chemoreceptors (methyl-accepting chemotaxis proteins or MCP) by CheR. Also mediates the irreversible deamidation of specific glutamine residues to glutamic acid.</text>
</comment>
<keyword evidence="3 4" id="KW-0145">Chemotaxis</keyword>
<dbReference type="InterPro" id="IPR008248">
    <property type="entry name" value="CheB-like"/>
</dbReference>
<dbReference type="GO" id="GO:0008984">
    <property type="term" value="F:protein-glutamate methylesterase activity"/>
    <property type="evidence" value="ECO:0007669"/>
    <property type="project" value="UniProtKB-UniRule"/>
</dbReference>
<evidence type="ECO:0000313" key="9">
    <source>
        <dbReference type="Proteomes" id="UP000095200"/>
    </source>
</evidence>
<dbReference type="PROSITE" id="PS50122">
    <property type="entry name" value="CHEB"/>
    <property type="match status" value="1"/>
</dbReference>
<feature type="active site" evidence="3 4">
    <location>
        <position position="293"/>
    </location>
</feature>
<evidence type="ECO:0000256" key="2">
    <source>
        <dbReference type="ARBA" id="ARBA00048267"/>
    </source>
</evidence>
<dbReference type="CDD" id="cd17541">
    <property type="entry name" value="REC_CheB-like"/>
    <property type="match status" value="1"/>
</dbReference>
<evidence type="ECO:0000256" key="5">
    <source>
        <dbReference type="PROSITE-ProRule" id="PRU00169"/>
    </source>
</evidence>
<dbReference type="SMART" id="SM00448">
    <property type="entry name" value="REC"/>
    <property type="match status" value="1"/>
</dbReference>
<dbReference type="RefSeq" id="WP_069860171.1">
    <property type="nucleotide sequence ID" value="NZ_BDFE01000020.1"/>
</dbReference>
<comment type="PTM">
    <text evidence="3">Phosphorylated by CheA. Phosphorylation of the N-terminal regulatory domain activates the methylesterase activity.</text>
</comment>
<dbReference type="InterPro" id="IPR000673">
    <property type="entry name" value="Sig_transdc_resp-reg_Me-estase"/>
</dbReference>